<comment type="caution">
    <text evidence="1">The sequence shown here is derived from an EMBL/GenBank/DDBJ whole genome shotgun (WGS) entry which is preliminary data.</text>
</comment>
<sequence length="138" mass="15772">MKKLIIGLILIGILIYSLINDRLNSPIYSKHEYDIIAAEVKAEKIMKTDESVRAIASSFDGKDLIKFRIVVKKKIDNSEAKRLIGKLMNEIAIYANARNSVAFWTKFNINFDIIDENDGQVLYQGLNNKKDGGVYWIF</sequence>
<proteinExistence type="predicted"/>
<organism evidence="1 2">
    <name type="scientific">Paenibacillus gyeongsangnamensis</name>
    <dbReference type="NCBI Taxonomy" id="3388067"/>
    <lineage>
        <taxon>Bacteria</taxon>
        <taxon>Bacillati</taxon>
        <taxon>Bacillota</taxon>
        <taxon>Bacilli</taxon>
        <taxon>Bacillales</taxon>
        <taxon>Paenibacillaceae</taxon>
        <taxon>Paenibacillus</taxon>
    </lineage>
</organism>
<evidence type="ECO:0000313" key="2">
    <source>
        <dbReference type="Proteomes" id="UP001527882"/>
    </source>
</evidence>
<gene>
    <name evidence="1" type="ORF">O9H85_21575</name>
</gene>
<protein>
    <submittedName>
        <fullName evidence="1">Uncharacterized protein</fullName>
    </submittedName>
</protein>
<name>A0ABT4QDN5_9BACL</name>
<dbReference type="EMBL" id="JAQAGZ010000014">
    <property type="protein sequence ID" value="MCZ8514964.1"/>
    <property type="molecule type" value="Genomic_DNA"/>
</dbReference>
<accession>A0ABT4QDN5</accession>
<keyword evidence="2" id="KW-1185">Reference proteome</keyword>
<dbReference type="RefSeq" id="WP_269883490.1">
    <property type="nucleotide sequence ID" value="NZ_JAQAGZ010000014.1"/>
</dbReference>
<reference evidence="1 2" key="1">
    <citation type="submission" date="2022-12" db="EMBL/GenBank/DDBJ databases">
        <title>Draft genome sequence of Paenibacillus sp. dW9.</title>
        <authorList>
            <person name="Choi E.-W."/>
            <person name="Kim D.-U."/>
        </authorList>
    </citation>
    <scope>NUCLEOTIDE SEQUENCE [LARGE SCALE GENOMIC DNA]</scope>
    <source>
        <strain evidence="2">dW9</strain>
    </source>
</reference>
<dbReference type="Proteomes" id="UP001527882">
    <property type="component" value="Unassembled WGS sequence"/>
</dbReference>
<evidence type="ECO:0000313" key="1">
    <source>
        <dbReference type="EMBL" id="MCZ8514964.1"/>
    </source>
</evidence>